<protein>
    <submittedName>
        <fullName evidence="2">Class I SAM-dependent methyltransferase</fullName>
    </submittedName>
</protein>
<name>A0A927H776_9BACL</name>
<gene>
    <name evidence="2" type="ORF">IDH41_17425</name>
</gene>
<organism evidence="2 3">
    <name type="scientific">Paenibacillus arenilitoris</name>
    <dbReference type="NCBI Taxonomy" id="2772299"/>
    <lineage>
        <taxon>Bacteria</taxon>
        <taxon>Bacillati</taxon>
        <taxon>Bacillota</taxon>
        <taxon>Bacilli</taxon>
        <taxon>Bacillales</taxon>
        <taxon>Paenibacillaceae</taxon>
        <taxon>Paenibacillus</taxon>
    </lineage>
</organism>
<evidence type="ECO:0000259" key="1">
    <source>
        <dbReference type="Pfam" id="PF13649"/>
    </source>
</evidence>
<dbReference type="PANTHER" id="PTHR43460:SF1">
    <property type="entry name" value="METHYLTRANSFERASE TYPE 11 DOMAIN-CONTAINING PROTEIN"/>
    <property type="match status" value="1"/>
</dbReference>
<dbReference type="AlphaFoldDB" id="A0A927H776"/>
<accession>A0A927H776</accession>
<evidence type="ECO:0000313" key="3">
    <source>
        <dbReference type="Proteomes" id="UP000632125"/>
    </source>
</evidence>
<dbReference type="Gene3D" id="3.40.50.150">
    <property type="entry name" value="Vaccinia Virus protein VP39"/>
    <property type="match status" value="1"/>
</dbReference>
<reference evidence="2" key="1">
    <citation type="submission" date="2020-09" db="EMBL/GenBank/DDBJ databases">
        <title>A novel bacterium of genus Paenibacillus, isolated from South China Sea.</title>
        <authorList>
            <person name="Huang H."/>
            <person name="Mo K."/>
            <person name="Hu Y."/>
        </authorList>
    </citation>
    <scope>NUCLEOTIDE SEQUENCE</scope>
    <source>
        <strain evidence="2">IB182493</strain>
    </source>
</reference>
<comment type="caution">
    <text evidence="2">The sequence shown here is derived from an EMBL/GenBank/DDBJ whole genome shotgun (WGS) entry which is preliminary data.</text>
</comment>
<proteinExistence type="predicted"/>
<dbReference type="InterPro" id="IPR029063">
    <property type="entry name" value="SAM-dependent_MTases_sf"/>
</dbReference>
<dbReference type="InterPro" id="IPR041698">
    <property type="entry name" value="Methyltransf_25"/>
</dbReference>
<dbReference type="GO" id="GO:0032259">
    <property type="term" value="P:methylation"/>
    <property type="evidence" value="ECO:0007669"/>
    <property type="project" value="UniProtKB-KW"/>
</dbReference>
<keyword evidence="2" id="KW-0489">Methyltransferase</keyword>
<dbReference type="CDD" id="cd02440">
    <property type="entry name" value="AdoMet_MTases"/>
    <property type="match status" value="1"/>
</dbReference>
<evidence type="ECO:0000313" key="2">
    <source>
        <dbReference type="EMBL" id="MBD2870363.1"/>
    </source>
</evidence>
<dbReference type="RefSeq" id="WP_190863223.1">
    <property type="nucleotide sequence ID" value="NZ_JACXIY010000019.1"/>
</dbReference>
<sequence>MNELVYRNFYERCGSLNGWDFSKVRSASEGAKWDFYHEVSQRCKKSDILLDIGTGGGEALLSITEAALLLVGIDSSVGMLEAANANLKSSRISNVRILQMDADKLDFPHEFFNVVSSRHAPINSEEVARVLVDDGIFLTQQVSEDDKINIKNAFGRGQSFGIQDGTLKNNYITELREAGFHNIQAFDCDATEWYQSYEDLIFLLKHTPIIPNFGQSENDFAILDKFIGEHKTKKGIMTNSKRFMIIARK</sequence>
<keyword evidence="2" id="KW-0808">Transferase</keyword>
<dbReference type="Pfam" id="PF13649">
    <property type="entry name" value="Methyltransf_25"/>
    <property type="match status" value="1"/>
</dbReference>
<dbReference type="InterPro" id="IPR052939">
    <property type="entry name" value="23S_rRNA_MeTrnsfrase_RlmA"/>
</dbReference>
<dbReference type="GO" id="GO:0008168">
    <property type="term" value="F:methyltransferase activity"/>
    <property type="evidence" value="ECO:0007669"/>
    <property type="project" value="UniProtKB-KW"/>
</dbReference>
<dbReference type="SUPFAM" id="SSF53335">
    <property type="entry name" value="S-adenosyl-L-methionine-dependent methyltransferases"/>
    <property type="match status" value="1"/>
</dbReference>
<dbReference type="Proteomes" id="UP000632125">
    <property type="component" value="Unassembled WGS sequence"/>
</dbReference>
<dbReference type="PANTHER" id="PTHR43460">
    <property type="entry name" value="METHYLTRANSFERASE"/>
    <property type="match status" value="1"/>
</dbReference>
<keyword evidence="3" id="KW-1185">Reference proteome</keyword>
<feature type="domain" description="Methyltransferase" evidence="1">
    <location>
        <begin position="50"/>
        <end position="129"/>
    </location>
</feature>
<dbReference type="EMBL" id="JACXIY010000019">
    <property type="protein sequence ID" value="MBD2870363.1"/>
    <property type="molecule type" value="Genomic_DNA"/>
</dbReference>